<evidence type="ECO:0000313" key="2">
    <source>
        <dbReference type="EMBL" id="PGH03392.1"/>
    </source>
</evidence>
<comment type="caution">
    <text evidence="2">The sequence shown here is derived from an EMBL/GenBank/DDBJ whole genome shotgun (WGS) entry which is preliminary data.</text>
</comment>
<reference evidence="2 3" key="1">
    <citation type="submission" date="2017-10" db="EMBL/GenBank/DDBJ databases">
        <title>Comparative genomics in systemic dimorphic fungi from Ajellomycetaceae.</title>
        <authorList>
            <person name="Munoz J.F."/>
            <person name="Mcewen J.G."/>
            <person name="Clay O.K."/>
            <person name="Cuomo C.A."/>
        </authorList>
    </citation>
    <scope>NUCLEOTIDE SEQUENCE [LARGE SCALE GENOMIC DNA]</scope>
    <source>
        <strain evidence="2 3">UAMH130</strain>
    </source>
</reference>
<dbReference type="STRING" id="2060905.A0A2B7X3S1"/>
<accession>A0A2B7X3S1</accession>
<dbReference type="AlphaFoldDB" id="A0A2B7X3S1"/>
<evidence type="ECO:0008006" key="4">
    <source>
        <dbReference type="Google" id="ProtNLM"/>
    </source>
</evidence>
<sequence>MALPRRRAYRDIPIAPDQLPIRTRSPSSNFSVTQSAWCGKVVSHGLEPQTNYGHPEQFLNSADKLETLNSSYAISTNFRFTERKYEDRDSIRLQTQQRHGGPGNVEARFDDLPGPKIRADTNTGWASLAGSGPVGEPAPAFPATVPPNNQRQSNSIVPTVPQHLMRSNPGRTPTGSLCPATGTPGVPHYTPRVQTQMNVFTNRDSSWEGDRKVSGMSADGGPQQQVYIHPGWAEPMTRMPYMPISRTSDTNNEPAYPATTGCLEQTGNREFVPDFTEATNPWHGAQNVIQQPQQWSEGVNKDFSPLLITQTSLPMAQSGWNEMHATQCSPESSFSSCFTPDTLHEPVNFDSLGFHDMNMAIGYFDQNPGRDRLPGWHGYLAGDEPFEPNAIAAIKQPGKPRKMKRCETQRTANIGTQRASEKDEFLIRCKRAGMPYKEIKEKGNFFEAESTLRGRFRTLTKRKEQRVRKPGWQEKDVRLLCEAVRKYANPIQDDSGEGIKSPKISWKQVGEYISKNGGSYHFGNATCKKKWSQIQQDIIALRPEHQFG</sequence>
<keyword evidence="3" id="KW-1185">Reference proteome</keyword>
<gene>
    <name evidence="2" type="ORF">GX51_04123</name>
</gene>
<protein>
    <recommendedName>
        <fullName evidence="4">Myb-like domain-containing protein</fullName>
    </recommendedName>
</protein>
<dbReference type="Proteomes" id="UP000224080">
    <property type="component" value="Unassembled WGS sequence"/>
</dbReference>
<dbReference type="EMBL" id="PDNC01000049">
    <property type="protein sequence ID" value="PGH03392.1"/>
    <property type="molecule type" value="Genomic_DNA"/>
</dbReference>
<feature type="region of interest" description="Disordered" evidence="1">
    <location>
        <begin position="94"/>
        <end position="115"/>
    </location>
</feature>
<feature type="region of interest" description="Disordered" evidence="1">
    <location>
        <begin position="204"/>
        <end position="224"/>
    </location>
</feature>
<organism evidence="2 3">
    <name type="scientific">Blastomyces parvus</name>
    <dbReference type="NCBI Taxonomy" id="2060905"/>
    <lineage>
        <taxon>Eukaryota</taxon>
        <taxon>Fungi</taxon>
        <taxon>Dikarya</taxon>
        <taxon>Ascomycota</taxon>
        <taxon>Pezizomycotina</taxon>
        <taxon>Eurotiomycetes</taxon>
        <taxon>Eurotiomycetidae</taxon>
        <taxon>Onygenales</taxon>
        <taxon>Ajellomycetaceae</taxon>
        <taxon>Blastomyces</taxon>
    </lineage>
</organism>
<name>A0A2B7X3S1_9EURO</name>
<dbReference type="OrthoDB" id="3439209at2759"/>
<evidence type="ECO:0000313" key="3">
    <source>
        <dbReference type="Proteomes" id="UP000224080"/>
    </source>
</evidence>
<proteinExistence type="predicted"/>
<evidence type="ECO:0000256" key="1">
    <source>
        <dbReference type="SAM" id="MobiDB-lite"/>
    </source>
</evidence>